<dbReference type="KEGG" id="vfa:MM35RIKEN_04260"/>
<dbReference type="InterPro" id="IPR017853">
    <property type="entry name" value="GH"/>
</dbReference>
<dbReference type="AlphaFoldDB" id="A0A810PQL9"/>
<keyword evidence="5 10" id="KW-0328">Glycosyltransferase</keyword>
<evidence type="ECO:0000256" key="2">
    <source>
        <dbReference type="ARBA" id="ARBA00005684"/>
    </source>
</evidence>
<dbReference type="Pfam" id="PF02446">
    <property type="entry name" value="Glyco_hydro_77"/>
    <property type="match status" value="1"/>
</dbReference>
<sequence length="493" mass="56050">MNRRASGVLLPVYALPSPHGIGTLGRAAYDFADFLHAAGQRCWQMLPLGQTGFGDSPYQSFSSFAGNPYFIDLDLLAEDGLLTGDEADACCAGIDPRYVEYGRLYTERFAVLEKAFHRGWLRDREQVECFQRENAAWLSDYADFMALKDRFGSQPWTAWPEPFRRRTGPGYAAAAAACGEDFAQRRSFYIYLQYLFFKQWSALRAYLREKNITVIGDLPIYVAPDSCDVWAAPEFFSLDDRCRPTAVAGVPPDYFSPTGQLWGNPLYRWDAMEKDGFGWWLRRIDGAGKLFDVIRFDHFRGLDEYWAVPVGEETAEKGQWLPGPGRRLVDVLNSWFPNLRFIAEDLGTPTPGVEKLLQASGWPGMKVLEFAFDDPKSAAYLPHTYTENCVCYTGTHDNSPLARWLTETPEETVRYAAEYMGSPADPAEAMLRLGMSSTAGLFVAQMQDWLGRSDRTNRPGTRERNWRWRMLPGETTPELAKKMHRFAELYGRI</sequence>
<evidence type="ECO:0000256" key="7">
    <source>
        <dbReference type="ARBA" id="ARBA00023277"/>
    </source>
</evidence>
<comment type="catalytic activity">
    <reaction evidence="1 10">
        <text>Transfers a segment of a (1-&gt;4)-alpha-D-glucan to a new position in an acceptor, which may be glucose or a (1-&gt;4)-alpha-D-glucan.</text>
        <dbReference type="EC" id="2.4.1.25"/>
    </reaction>
</comment>
<keyword evidence="6 10" id="KW-0808">Transferase</keyword>
<dbReference type="NCBIfam" id="NF011080">
    <property type="entry name" value="PRK14508.1-3"/>
    <property type="match status" value="1"/>
</dbReference>
<evidence type="ECO:0000256" key="3">
    <source>
        <dbReference type="ARBA" id="ARBA00012560"/>
    </source>
</evidence>
<gene>
    <name evidence="11" type="ORF">MM35RIKEN_04260</name>
</gene>
<dbReference type="Proteomes" id="UP000681343">
    <property type="component" value="Chromosome"/>
</dbReference>
<dbReference type="EC" id="2.4.1.25" evidence="3 10"/>
<dbReference type="EMBL" id="AP023415">
    <property type="protein sequence ID" value="BCK78234.1"/>
    <property type="molecule type" value="Genomic_DNA"/>
</dbReference>
<evidence type="ECO:0000313" key="11">
    <source>
        <dbReference type="EMBL" id="BCK78234.1"/>
    </source>
</evidence>
<dbReference type="PANTHER" id="PTHR32438">
    <property type="entry name" value="4-ALPHA-GLUCANOTRANSFERASE DPE1, CHLOROPLASTIC/AMYLOPLASTIC"/>
    <property type="match status" value="1"/>
</dbReference>
<name>A0A810PQL9_9FIRM</name>
<evidence type="ECO:0000313" key="12">
    <source>
        <dbReference type="Proteomes" id="UP000681343"/>
    </source>
</evidence>
<comment type="similarity">
    <text evidence="2 10">Belongs to the disproportionating enzyme family.</text>
</comment>
<proteinExistence type="inferred from homology"/>
<dbReference type="PANTHER" id="PTHR32438:SF5">
    <property type="entry name" value="4-ALPHA-GLUCANOTRANSFERASE DPE1, CHLOROPLASTIC_AMYLOPLASTIC"/>
    <property type="match status" value="1"/>
</dbReference>
<evidence type="ECO:0000256" key="5">
    <source>
        <dbReference type="ARBA" id="ARBA00022676"/>
    </source>
</evidence>
<keyword evidence="12" id="KW-1185">Reference proteome</keyword>
<organism evidence="11 12">
    <name type="scientific">Vescimonas fastidiosa</name>
    <dbReference type="NCBI Taxonomy" id="2714353"/>
    <lineage>
        <taxon>Bacteria</taxon>
        <taxon>Bacillati</taxon>
        <taxon>Bacillota</taxon>
        <taxon>Clostridia</taxon>
        <taxon>Eubacteriales</taxon>
        <taxon>Oscillospiraceae</taxon>
        <taxon>Vescimonas</taxon>
    </lineage>
</organism>
<evidence type="ECO:0000256" key="1">
    <source>
        <dbReference type="ARBA" id="ARBA00000439"/>
    </source>
</evidence>
<dbReference type="GO" id="GO:0004134">
    <property type="term" value="F:4-alpha-glucanotransferase activity"/>
    <property type="evidence" value="ECO:0007669"/>
    <property type="project" value="UniProtKB-EC"/>
</dbReference>
<protein>
    <recommendedName>
        <fullName evidence="4 10">4-alpha-glucanotransferase</fullName>
        <ecNumber evidence="3 10">2.4.1.25</ecNumber>
    </recommendedName>
    <alternativeName>
        <fullName evidence="8 10">Amylomaltase</fullName>
    </alternativeName>
    <alternativeName>
        <fullName evidence="9 10">Disproportionating enzyme</fullName>
    </alternativeName>
</protein>
<evidence type="ECO:0000256" key="10">
    <source>
        <dbReference type="RuleBase" id="RU361207"/>
    </source>
</evidence>
<dbReference type="InterPro" id="IPR003385">
    <property type="entry name" value="Glyco_hydro_77"/>
</dbReference>
<evidence type="ECO:0000256" key="8">
    <source>
        <dbReference type="ARBA" id="ARBA00031423"/>
    </source>
</evidence>
<keyword evidence="7 10" id="KW-0119">Carbohydrate metabolism</keyword>
<evidence type="ECO:0000256" key="6">
    <source>
        <dbReference type="ARBA" id="ARBA00022679"/>
    </source>
</evidence>
<dbReference type="GO" id="GO:0005975">
    <property type="term" value="P:carbohydrate metabolic process"/>
    <property type="evidence" value="ECO:0007669"/>
    <property type="project" value="InterPro"/>
</dbReference>
<dbReference type="RefSeq" id="WP_212818863.1">
    <property type="nucleotide sequence ID" value="NZ_AP023415.1"/>
</dbReference>
<accession>A0A810PQL9</accession>
<evidence type="ECO:0000256" key="4">
    <source>
        <dbReference type="ARBA" id="ARBA00020295"/>
    </source>
</evidence>
<dbReference type="Gene3D" id="3.20.20.80">
    <property type="entry name" value="Glycosidases"/>
    <property type="match status" value="1"/>
</dbReference>
<reference evidence="11" key="1">
    <citation type="submission" date="2020-09" db="EMBL/GenBank/DDBJ databases">
        <title>New species isolated from human feces.</title>
        <authorList>
            <person name="Kitahara M."/>
            <person name="Shigeno Y."/>
            <person name="Shime M."/>
            <person name="Matsumoto Y."/>
            <person name="Nakamura S."/>
            <person name="Motooka D."/>
            <person name="Fukuoka S."/>
            <person name="Nishikawa H."/>
            <person name="Benno Y."/>
        </authorList>
    </citation>
    <scope>NUCLEOTIDE SEQUENCE</scope>
    <source>
        <strain evidence="11">MM35</strain>
    </source>
</reference>
<evidence type="ECO:0000256" key="9">
    <source>
        <dbReference type="ARBA" id="ARBA00031501"/>
    </source>
</evidence>
<dbReference type="NCBIfam" id="TIGR00217">
    <property type="entry name" value="malQ"/>
    <property type="match status" value="1"/>
</dbReference>
<dbReference type="SUPFAM" id="SSF51445">
    <property type="entry name" value="(Trans)glycosidases"/>
    <property type="match status" value="1"/>
</dbReference>